<gene>
    <name evidence="12" type="ORF">WN50_05510</name>
    <name evidence="13" type="ORF">WN50_35205</name>
</gene>
<name>A0A0F5YLK6_9CYAN</name>
<dbReference type="Gene3D" id="3.40.390.10">
    <property type="entry name" value="Collagenase (Catalytic Domain)"/>
    <property type="match status" value="1"/>
</dbReference>
<dbReference type="AlphaFoldDB" id="A0A0F5YLK6"/>
<dbReference type="RefSeq" id="WP_046277509.1">
    <property type="nucleotide sequence ID" value="NZ_LATL02000168.1"/>
</dbReference>
<feature type="domain" description="Oligopeptidase A N-terminal" evidence="11">
    <location>
        <begin position="33"/>
        <end position="155"/>
    </location>
</feature>
<dbReference type="Pfam" id="PF01432">
    <property type="entry name" value="Peptidase_M3"/>
    <property type="match status" value="1"/>
</dbReference>
<dbReference type="PATRIC" id="fig|1637645.4.peg.3326"/>
<dbReference type="MEROPS" id="M03.A01"/>
<dbReference type="InterPro" id="IPR001567">
    <property type="entry name" value="Pept_M3A_M3B_dom"/>
</dbReference>
<dbReference type="PANTHER" id="PTHR11804:SF83">
    <property type="entry name" value="LD37516P"/>
    <property type="match status" value="1"/>
</dbReference>
<evidence type="ECO:0000256" key="5">
    <source>
        <dbReference type="ARBA" id="ARBA00022833"/>
    </source>
</evidence>
<organism evidence="12 14">
    <name type="scientific">Limnoraphis robusta CS-951</name>
    <dbReference type="NCBI Taxonomy" id="1637645"/>
    <lineage>
        <taxon>Bacteria</taxon>
        <taxon>Bacillati</taxon>
        <taxon>Cyanobacteriota</taxon>
        <taxon>Cyanophyceae</taxon>
        <taxon>Oscillatoriophycideae</taxon>
        <taxon>Oscillatoriales</taxon>
        <taxon>Sirenicapillariaceae</taxon>
        <taxon>Limnoraphis</taxon>
    </lineage>
</organism>
<dbReference type="Pfam" id="PF19310">
    <property type="entry name" value="TOP_N"/>
    <property type="match status" value="1"/>
</dbReference>
<dbReference type="FunFam" id="1.10.1370.40:FF:000005">
    <property type="entry name" value="Organellar oligopeptidase A, chloroplastic/mitochondrial"/>
    <property type="match status" value="1"/>
</dbReference>
<dbReference type="InterPro" id="IPR024079">
    <property type="entry name" value="MetalloPept_cat_dom_sf"/>
</dbReference>
<dbReference type="CDD" id="cd06456">
    <property type="entry name" value="M3A_DCP"/>
    <property type="match status" value="1"/>
</dbReference>
<evidence type="ECO:0000259" key="10">
    <source>
        <dbReference type="Pfam" id="PF01432"/>
    </source>
</evidence>
<evidence type="ECO:0000256" key="1">
    <source>
        <dbReference type="ARBA" id="ARBA00006040"/>
    </source>
</evidence>
<dbReference type="GO" id="GO:0006508">
    <property type="term" value="P:proteolysis"/>
    <property type="evidence" value="ECO:0007669"/>
    <property type="project" value="UniProtKB-KW"/>
</dbReference>
<dbReference type="GO" id="GO:0006518">
    <property type="term" value="P:peptide metabolic process"/>
    <property type="evidence" value="ECO:0007669"/>
    <property type="project" value="TreeGrafter"/>
</dbReference>
<dbReference type="GO" id="GO:0046872">
    <property type="term" value="F:metal ion binding"/>
    <property type="evidence" value="ECO:0007669"/>
    <property type="project" value="UniProtKB-UniRule"/>
</dbReference>
<evidence type="ECO:0000313" key="14">
    <source>
        <dbReference type="Proteomes" id="UP000033607"/>
    </source>
</evidence>
<evidence type="ECO:0000256" key="6">
    <source>
        <dbReference type="ARBA" id="ARBA00023049"/>
    </source>
</evidence>
<dbReference type="PANTHER" id="PTHR11804">
    <property type="entry name" value="PROTEASE M3 THIMET OLIGOPEPTIDASE-RELATED"/>
    <property type="match status" value="1"/>
</dbReference>
<evidence type="ECO:0000259" key="11">
    <source>
        <dbReference type="Pfam" id="PF19310"/>
    </source>
</evidence>
<proteinExistence type="inferred from homology"/>
<dbReference type="GO" id="GO:0005829">
    <property type="term" value="C:cytosol"/>
    <property type="evidence" value="ECO:0007669"/>
    <property type="project" value="UniProtKB-ARBA"/>
</dbReference>
<evidence type="ECO:0000313" key="13">
    <source>
        <dbReference type="EMBL" id="KMW70445.1"/>
    </source>
</evidence>
<evidence type="ECO:0000256" key="2">
    <source>
        <dbReference type="ARBA" id="ARBA00022670"/>
    </source>
</evidence>
<dbReference type="InterPro" id="IPR034005">
    <property type="entry name" value="M3A_DCP"/>
</dbReference>
<comment type="cofactor">
    <cofactor evidence="9">
        <name>Zn(2+)</name>
        <dbReference type="ChEBI" id="CHEBI:29105"/>
    </cofactor>
    <text evidence="9">Binds 1 zinc ion.</text>
</comment>
<dbReference type="GO" id="GO:0004222">
    <property type="term" value="F:metalloendopeptidase activity"/>
    <property type="evidence" value="ECO:0007669"/>
    <property type="project" value="UniProtKB-EC"/>
</dbReference>
<evidence type="ECO:0000313" key="12">
    <source>
        <dbReference type="EMBL" id="KKD39045.1"/>
    </source>
</evidence>
<dbReference type="InterPro" id="IPR024077">
    <property type="entry name" value="Neurolysin/TOP_dom2"/>
</dbReference>
<dbReference type="InterPro" id="IPR045090">
    <property type="entry name" value="Pept_M3A_M3B"/>
</dbReference>
<keyword evidence="6 9" id="KW-0482">Metalloprotease</keyword>
<evidence type="ECO:0000256" key="4">
    <source>
        <dbReference type="ARBA" id="ARBA00022801"/>
    </source>
</evidence>
<keyword evidence="3 9" id="KW-0479">Metal-binding</keyword>
<comment type="caution">
    <text evidence="12">The sequence shown here is derived from an EMBL/GenBank/DDBJ whole genome shotgun (WGS) entry which is preliminary data.</text>
</comment>
<keyword evidence="5 9" id="KW-0862">Zinc</keyword>
<dbReference type="Gene3D" id="1.10.1370.10">
    <property type="entry name" value="Neurolysin, domain 3"/>
    <property type="match status" value="1"/>
</dbReference>
<dbReference type="Gene3D" id="1.10.1370.40">
    <property type="match status" value="1"/>
</dbReference>
<evidence type="ECO:0000256" key="3">
    <source>
        <dbReference type="ARBA" id="ARBA00022723"/>
    </source>
</evidence>
<keyword evidence="4 9" id="KW-0378">Hydrolase</keyword>
<dbReference type="OrthoDB" id="9773538at2"/>
<protein>
    <recommendedName>
        <fullName evidence="8">oligopeptidase A</fullName>
        <ecNumber evidence="8">3.4.24.70</ecNumber>
    </recommendedName>
</protein>
<keyword evidence="2 9" id="KW-0645">Protease</keyword>
<comment type="catalytic activity">
    <reaction evidence="7">
        <text>Hydrolysis of oligopeptides, with broad specificity. Gly or Ala commonly occur as P1 or P1' residues, but more distant residues are also important, as is shown by the fact that Z-Gly-Pro-Gly-|-Gly-Pro-Ala is cleaved, but not Z-(Gly)(5).</text>
        <dbReference type="EC" id="3.4.24.70"/>
    </reaction>
</comment>
<dbReference type="Proteomes" id="UP000033607">
    <property type="component" value="Unassembled WGS sequence"/>
</dbReference>
<dbReference type="SUPFAM" id="SSF55486">
    <property type="entry name" value="Metalloproteases ('zincins'), catalytic domain"/>
    <property type="match status" value="1"/>
</dbReference>
<dbReference type="EMBL" id="LATL02000232">
    <property type="protein sequence ID" value="KKD39045.1"/>
    <property type="molecule type" value="Genomic_DNA"/>
</dbReference>
<dbReference type="EC" id="3.4.24.70" evidence="8"/>
<dbReference type="EMBL" id="LATL02000168">
    <property type="protein sequence ID" value="KMW70445.1"/>
    <property type="molecule type" value="Genomic_DNA"/>
</dbReference>
<comment type="similarity">
    <text evidence="1 9">Belongs to the peptidase M3 family.</text>
</comment>
<evidence type="ECO:0000256" key="8">
    <source>
        <dbReference type="ARBA" id="ARBA00026100"/>
    </source>
</evidence>
<dbReference type="InterPro" id="IPR045666">
    <property type="entry name" value="OpdA_N"/>
</dbReference>
<sequence length="701" mass="78708">MIANSITADKPLLRGKGLPPFEMIEADAVVPEMTQLLEELDAELASLEANVQPTWEGLVEPLQLFQERLTWSWGTVSHLMGVKNSPELRTAHETIQPKVVKFINKLNQSQAIYKAFKALRESSEWETLDSAQKRIVEAAIRDAELSGVGLEGEKRDRFNAIELELAELSTKFGNHVLDATKAFSLTLTEPEDVEGLPPSLLSLAAQAARSEGIENATAENGPWRITLDFPSFGPFLKFSKRRELREQVYKAYMSRASQNELNNFPLIEQILQLRQEKSKLLGFNSYAELSLASKMAPSVEAVEALSEELRVVSYDAALKEFEELKAFAASKEAPEAEDLKHWDIGFWSERQREEKFAFTDEELRPYFPLTQVLEGLFGLVQRIFGITIISADGQAPVWHEDVRYFQVADEAGNPIAYFYLDAYSRPAEKRGGAWMDECITRAKITENGASTVRLPVAYLQCNQTPPVDGKPSLMTFSEVETLFHEFGHGLQHMLTTVDYAGAAGINNIEWDAVELPSQFMENWCYDRSTLFGMAKHYQTGESLPEHYYQKLLASRTYMSATVMLRQIHFGLVDIELHHRYQPGGKETVVDVRNRIAENTTVLKPLPEDAFLCAFGHIFSGGYAAGYYSYKWAEVLSADAFYAFEEAGLEDEKAMAETGKRFRETVLALGGSLPPMEVFKSFRGREPSTQPLLVHSGLVAAA</sequence>
<evidence type="ECO:0000256" key="7">
    <source>
        <dbReference type="ARBA" id="ARBA00024603"/>
    </source>
</evidence>
<feature type="domain" description="Peptidase M3A/M3B catalytic" evidence="10">
    <location>
        <begin position="236"/>
        <end position="696"/>
    </location>
</feature>
<accession>A0A0F5YLK6</accession>
<dbReference type="FunFam" id="3.40.390.10:FF:000009">
    <property type="entry name" value="Oligopeptidase A"/>
    <property type="match status" value="1"/>
</dbReference>
<reference evidence="12 14" key="1">
    <citation type="submission" date="2015-06" db="EMBL/GenBank/DDBJ databases">
        <title>Draft genome assembly of filamentous brackish cyanobacterium Limnoraphis robusta strain CS-951.</title>
        <authorList>
            <person name="Willis A."/>
            <person name="Parks M."/>
            <person name="Burford M.A."/>
        </authorList>
    </citation>
    <scope>NUCLEOTIDE SEQUENCE [LARGE SCALE GENOMIC DNA]</scope>
    <source>
        <strain evidence="12 14">CS-951</strain>
    </source>
</reference>
<evidence type="ECO:0000256" key="9">
    <source>
        <dbReference type="RuleBase" id="RU003435"/>
    </source>
</evidence>